<protein>
    <submittedName>
        <fullName evidence="2">Uncharacterized protein</fullName>
    </submittedName>
</protein>
<reference evidence="2 3" key="1">
    <citation type="submission" date="2020-03" db="EMBL/GenBank/DDBJ databases">
        <title>Dissostichus mawsoni Genome sequencing and assembly.</title>
        <authorList>
            <person name="Park H."/>
        </authorList>
    </citation>
    <scope>NUCLEOTIDE SEQUENCE [LARGE SCALE GENOMIC DNA]</scope>
    <source>
        <strain evidence="2">DM0001</strain>
        <tissue evidence="2">Muscle</tissue>
    </source>
</reference>
<evidence type="ECO:0000256" key="1">
    <source>
        <dbReference type="SAM" id="MobiDB-lite"/>
    </source>
</evidence>
<dbReference type="AlphaFoldDB" id="A0A7J5XCF6"/>
<gene>
    <name evidence="2" type="ORF">F7725_027274</name>
</gene>
<evidence type="ECO:0000313" key="2">
    <source>
        <dbReference type="EMBL" id="KAF3834716.1"/>
    </source>
</evidence>
<accession>A0A7J5XCF6</accession>
<evidence type="ECO:0000313" key="3">
    <source>
        <dbReference type="Proteomes" id="UP000518266"/>
    </source>
</evidence>
<name>A0A7J5XCF6_DISMA</name>
<feature type="region of interest" description="Disordered" evidence="1">
    <location>
        <begin position="1"/>
        <end position="27"/>
    </location>
</feature>
<keyword evidence="3" id="KW-1185">Reference proteome</keyword>
<dbReference type="EMBL" id="JAAKFY010000025">
    <property type="protein sequence ID" value="KAF3834716.1"/>
    <property type="molecule type" value="Genomic_DNA"/>
</dbReference>
<feature type="compositionally biased region" description="Basic residues" evidence="1">
    <location>
        <begin position="12"/>
        <end position="24"/>
    </location>
</feature>
<proteinExistence type="predicted"/>
<dbReference type="Proteomes" id="UP000518266">
    <property type="component" value="Unassembled WGS sequence"/>
</dbReference>
<organism evidence="2 3">
    <name type="scientific">Dissostichus mawsoni</name>
    <name type="common">Antarctic cod</name>
    <dbReference type="NCBI Taxonomy" id="36200"/>
    <lineage>
        <taxon>Eukaryota</taxon>
        <taxon>Metazoa</taxon>
        <taxon>Chordata</taxon>
        <taxon>Craniata</taxon>
        <taxon>Vertebrata</taxon>
        <taxon>Euteleostomi</taxon>
        <taxon>Actinopterygii</taxon>
        <taxon>Neopterygii</taxon>
        <taxon>Teleostei</taxon>
        <taxon>Neoteleostei</taxon>
        <taxon>Acanthomorphata</taxon>
        <taxon>Eupercaria</taxon>
        <taxon>Perciformes</taxon>
        <taxon>Notothenioidei</taxon>
        <taxon>Nototheniidae</taxon>
        <taxon>Dissostichus</taxon>
    </lineage>
</organism>
<sequence>MGGSECGVMKGRQIRRKTHSHKPSKLSAARHLSRRSLLTPVVSCLYLFTICLRGPDLGSNTYLNGFRYLNMNSA</sequence>
<comment type="caution">
    <text evidence="2">The sequence shown here is derived from an EMBL/GenBank/DDBJ whole genome shotgun (WGS) entry which is preliminary data.</text>
</comment>